<dbReference type="Proteomes" id="UP000555546">
    <property type="component" value="Unassembled WGS sequence"/>
</dbReference>
<dbReference type="AlphaFoldDB" id="A0A7W9AWY9"/>
<evidence type="ECO:0000256" key="1">
    <source>
        <dbReference type="SAM" id="MobiDB-lite"/>
    </source>
</evidence>
<reference evidence="2 3" key="1">
    <citation type="submission" date="2020-08" db="EMBL/GenBank/DDBJ databases">
        <title>Genomic Encyclopedia of Type Strains, Phase IV (KMG-IV): sequencing the most valuable type-strain genomes for metagenomic binning, comparative biology and taxonomic classification.</title>
        <authorList>
            <person name="Goeker M."/>
        </authorList>
    </citation>
    <scope>NUCLEOTIDE SEQUENCE [LARGE SCALE GENOMIC DNA]</scope>
    <source>
        <strain evidence="2 3">DSM 26944</strain>
    </source>
</reference>
<proteinExistence type="predicted"/>
<dbReference type="RefSeq" id="WP_235992625.1">
    <property type="nucleotide sequence ID" value="NZ_JACIJG010000006.1"/>
</dbReference>
<dbReference type="EMBL" id="JACIJG010000006">
    <property type="protein sequence ID" value="MBB5702140.1"/>
    <property type="molecule type" value="Genomic_DNA"/>
</dbReference>
<dbReference type="InterPro" id="IPR006427">
    <property type="entry name" value="Portal_HK97"/>
</dbReference>
<dbReference type="NCBIfam" id="TIGR01537">
    <property type="entry name" value="portal_HK97"/>
    <property type="match status" value="1"/>
</dbReference>
<organism evidence="2 3">
    <name type="scientific">Brucella daejeonensis</name>
    <dbReference type="NCBI Taxonomy" id="659015"/>
    <lineage>
        <taxon>Bacteria</taxon>
        <taxon>Pseudomonadati</taxon>
        <taxon>Pseudomonadota</taxon>
        <taxon>Alphaproteobacteria</taxon>
        <taxon>Hyphomicrobiales</taxon>
        <taxon>Brucellaceae</taxon>
        <taxon>Brucella/Ochrobactrum group</taxon>
        <taxon>Brucella</taxon>
    </lineage>
</organism>
<accession>A0A7W9AWY9</accession>
<evidence type="ECO:0000313" key="3">
    <source>
        <dbReference type="Proteomes" id="UP000555546"/>
    </source>
</evidence>
<name>A0A7W9AWY9_9HYPH</name>
<feature type="region of interest" description="Disordered" evidence="1">
    <location>
        <begin position="355"/>
        <end position="423"/>
    </location>
</feature>
<dbReference type="Pfam" id="PF04860">
    <property type="entry name" value="Phage_portal"/>
    <property type="match status" value="1"/>
</dbReference>
<keyword evidence="3" id="KW-1185">Reference proteome</keyword>
<dbReference type="InterPro" id="IPR006944">
    <property type="entry name" value="Phage/GTA_portal"/>
</dbReference>
<sequence length="443" mass="48685">MRREQKAVSPVTQGRSGWLSIYESFAGAWQRNVEVKFDSVLSFSADFACRTLIASDISKLPIRLMHLDDNGIWTEITRNPFSAVLAKPNRYQNRIQFMESWVLSKLQYGNTYVLKARNGRSEVVGLYVLDPKLVTVLVADDGSVFYDLSTDNLAGLPTSVRVPAREIIHDRFNCFFHPLVGMSPIFAGGLAAMHGLSIQNDSTAFFQNGAQPGGILSSDSEISEATAKRITEHWNTEFKGNNVGKVAVLGDGLKYDPLKAKATDSQLIEQLKWSAEVVCSVYHVPPYKAGVGQMPTNNNVQSLNLEYYSQCLQILIESIELCLDEGLGTGPNLGTELDTENLLRMDTVTQMDALDKSKGILSPNEQRKRLNLPPKPGGNSPMLQQQNFSLEALAKRDSQADPFNKSQPVPAQPQPEPPAVDKTVSTVAVKALFAGQANPRKAA</sequence>
<evidence type="ECO:0000313" key="2">
    <source>
        <dbReference type="EMBL" id="MBB5702140.1"/>
    </source>
</evidence>
<gene>
    <name evidence="2" type="ORF">FHS76_002015</name>
</gene>
<comment type="caution">
    <text evidence="2">The sequence shown here is derived from an EMBL/GenBank/DDBJ whole genome shotgun (WGS) entry which is preliminary data.</text>
</comment>
<protein>
    <submittedName>
        <fullName evidence="2">HK97 family phage portal protein</fullName>
    </submittedName>
</protein>